<dbReference type="EMBL" id="CP106796">
    <property type="protein sequence ID" value="UXY40415.1"/>
    <property type="molecule type" value="Genomic_DNA"/>
</dbReference>
<accession>A0ABY6F165</accession>
<evidence type="ECO:0000313" key="2">
    <source>
        <dbReference type="EMBL" id="UXY40415.1"/>
    </source>
</evidence>
<keyword evidence="1" id="KW-0472">Membrane</keyword>
<feature type="transmembrane region" description="Helical" evidence="1">
    <location>
        <begin position="39"/>
        <end position="60"/>
    </location>
</feature>
<name>A0ABY6F165_9ACTN</name>
<keyword evidence="1" id="KW-0812">Transmembrane</keyword>
<feature type="transmembrane region" description="Helical" evidence="1">
    <location>
        <begin position="247"/>
        <end position="270"/>
    </location>
</feature>
<keyword evidence="1" id="KW-1133">Transmembrane helix</keyword>
<organism evidence="2 3">
    <name type="scientific">Streptomyces albidocamelliae</name>
    <dbReference type="NCBI Taxonomy" id="2981135"/>
    <lineage>
        <taxon>Bacteria</taxon>
        <taxon>Bacillati</taxon>
        <taxon>Actinomycetota</taxon>
        <taxon>Actinomycetes</taxon>
        <taxon>Kitasatosporales</taxon>
        <taxon>Streptomycetaceae</taxon>
        <taxon>Streptomyces</taxon>
    </lineage>
</organism>
<protein>
    <recommendedName>
        <fullName evidence="4">ABC transporter permease</fullName>
    </recommendedName>
</protein>
<feature type="transmembrane region" description="Helical" evidence="1">
    <location>
        <begin position="122"/>
        <end position="154"/>
    </location>
</feature>
<proteinExistence type="predicted"/>
<reference evidence="2" key="1">
    <citation type="submission" date="2022-10" db="EMBL/GenBank/DDBJ databases">
        <authorList>
            <person name="Mo P."/>
        </authorList>
    </citation>
    <scope>NUCLEOTIDE SEQUENCE</scope>
    <source>
        <strain evidence="2">HUAS 14-6</strain>
        <plasmid evidence="2">punmamed2</plasmid>
    </source>
</reference>
<gene>
    <name evidence="2" type="ORF">N8I86_38265</name>
</gene>
<evidence type="ECO:0000256" key="1">
    <source>
        <dbReference type="SAM" id="Phobius"/>
    </source>
</evidence>
<evidence type="ECO:0000313" key="3">
    <source>
        <dbReference type="Proteomes" id="UP001060733"/>
    </source>
</evidence>
<keyword evidence="2" id="KW-0614">Plasmid</keyword>
<keyword evidence="3" id="KW-1185">Reference proteome</keyword>
<dbReference type="RefSeq" id="WP_073898903.1">
    <property type="nucleotide sequence ID" value="NZ_CP106796.1"/>
</dbReference>
<sequence length="274" mass="28962">MNTAVSSHTPTDVQPSPAQAWWRACHYELRHLAALRSTWILAAIVTVIALWVPLAAPFIINSSKDTTDPALVNSVQWTPSLMQMPSLAVYLLVLGTGPVSTELMRGASRTTWLTAASRSYAFWAKCVVGAAIGMLVSALSCLLEIGGLAVAAAAKGVHQPLWTQLLGAAARLDLWMACWMLLCTSASALIRNRVGPVLVLLLLPSLGERLVSTLAGGIPSIGPDRVADWLPFAAGQRMLTAHTARDAVLGGLIFIVITAVAALAGHAAYIRRAG</sequence>
<feature type="transmembrane region" description="Helical" evidence="1">
    <location>
        <begin position="80"/>
        <end position="101"/>
    </location>
</feature>
<dbReference type="Proteomes" id="UP001060733">
    <property type="component" value="Plasmid punmamed2"/>
</dbReference>
<geneLocation type="plasmid" evidence="2 3">
    <name>punmamed2</name>
</geneLocation>
<evidence type="ECO:0008006" key="4">
    <source>
        <dbReference type="Google" id="ProtNLM"/>
    </source>
</evidence>